<feature type="region of interest" description="Disordered" evidence="1">
    <location>
        <begin position="190"/>
        <end position="218"/>
    </location>
</feature>
<evidence type="ECO:0000313" key="2">
    <source>
        <dbReference type="EMBL" id="ADN14334.1"/>
    </source>
</evidence>
<dbReference type="STRING" id="497965.Cyan7822_2356"/>
<name>E0UFV1_GLOV7</name>
<protein>
    <submittedName>
        <fullName evidence="2">Uncharacterized protein</fullName>
    </submittedName>
</protein>
<dbReference type="Pfam" id="PF11655">
    <property type="entry name" value="DUF2589"/>
    <property type="match status" value="1"/>
</dbReference>
<feature type="compositionally biased region" description="Polar residues" evidence="1">
    <location>
        <begin position="244"/>
        <end position="260"/>
    </location>
</feature>
<dbReference type="OrthoDB" id="1043330at2"/>
<dbReference type="InterPro" id="IPR024510">
    <property type="entry name" value="DUF2589"/>
</dbReference>
<organism evidence="2 3">
    <name type="scientific">Gloeothece verrucosa (strain PCC 7822)</name>
    <name type="common">Cyanothece sp. (strain PCC 7822)</name>
    <dbReference type="NCBI Taxonomy" id="497965"/>
    <lineage>
        <taxon>Bacteria</taxon>
        <taxon>Bacillati</taxon>
        <taxon>Cyanobacteriota</taxon>
        <taxon>Cyanophyceae</taxon>
        <taxon>Oscillatoriophycideae</taxon>
        <taxon>Chroococcales</taxon>
        <taxon>Aphanothecaceae</taxon>
        <taxon>Gloeothece</taxon>
        <taxon>Gloeothece verrucosa</taxon>
    </lineage>
</organism>
<proteinExistence type="predicted"/>
<evidence type="ECO:0000256" key="1">
    <source>
        <dbReference type="SAM" id="MobiDB-lite"/>
    </source>
</evidence>
<dbReference type="AlphaFoldDB" id="E0UFV1"/>
<keyword evidence="3" id="KW-1185">Reference proteome</keyword>
<evidence type="ECO:0000313" key="3">
    <source>
        <dbReference type="Proteomes" id="UP000008206"/>
    </source>
</evidence>
<dbReference type="Proteomes" id="UP000008206">
    <property type="component" value="Chromosome"/>
</dbReference>
<gene>
    <name evidence="2" type="ordered locus">Cyan7822_2356</name>
</gene>
<feature type="compositionally biased region" description="Polar residues" evidence="1">
    <location>
        <begin position="199"/>
        <end position="212"/>
    </location>
</feature>
<feature type="region of interest" description="Disordered" evidence="1">
    <location>
        <begin position="241"/>
        <end position="260"/>
    </location>
</feature>
<dbReference type="RefSeq" id="WP_013322439.1">
    <property type="nucleotide sequence ID" value="NC_014501.1"/>
</dbReference>
<reference evidence="3" key="1">
    <citation type="journal article" date="2011" name="MBio">
        <title>Novel metabolic attributes of the genus Cyanothece, comprising a group of unicellular nitrogen-fixing Cyanobacteria.</title>
        <authorList>
            <person name="Bandyopadhyay A."/>
            <person name="Elvitigala T."/>
            <person name="Welsh E."/>
            <person name="Stockel J."/>
            <person name="Liberton M."/>
            <person name="Min H."/>
            <person name="Sherman L.A."/>
            <person name="Pakrasi H.B."/>
        </authorList>
    </citation>
    <scope>NUCLEOTIDE SEQUENCE [LARGE SCALE GENOMIC DNA]</scope>
    <source>
        <strain evidence="3">PCC 7822</strain>
    </source>
</reference>
<sequence length="314" mass="35577">MNLRRIVRRVIREIGKAIAQANAVSHSISQRPDLMMTTSSVRYTNLKRLDLRLPRGLATVHQEWKLGNRVMLTVVPDDYFDSGRSGYQSPRYSGICDLHQFLGGILASLVRGEAIAAKEMINYVLEVGGDQNNGLTKLRMVTFEYEKIEPKGRKFRQIVQIPLLSLMPIPMIRIKDAQLNFDLEIVRGKRESRVRSKTEPNLQQTQSHPSMTEETETDQNIRENYEDELQLQVILPMTGHPPTDLQSPHTGLSEGEQNTVDTDQIPVYESLRVGVQVTVERSDMPEGISRLLSLVNDNISFVSQPLNNQNQSGD</sequence>
<dbReference type="EMBL" id="CP002198">
    <property type="protein sequence ID" value="ADN14334.1"/>
    <property type="molecule type" value="Genomic_DNA"/>
</dbReference>
<dbReference type="HOGENOM" id="CLU_884858_0_0_3"/>
<dbReference type="KEGG" id="cyj:Cyan7822_2356"/>
<accession>E0UFV1</accession>